<keyword evidence="7 12" id="KW-0378">Hydrolase</keyword>
<evidence type="ECO:0000256" key="3">
    <source>
        <dbReference type="ARBA" id="ARBA00022555"/>
    </source>
</evidence>
<evidence type="ECO:0000256" key="12">
    <source>
        <dbReference type="HAMAP-Rule" id="MF_00847"/>
    </source>
</evidence>
<evidence type="ECO:0000256" key="1">
    <source>
        <dbReference type="ARBA" id="ARBA00005868"/>
    </source>
</evidence>
<comment type="subunit">
    <text evidence="12">Monomer. Probably contacts ribosomal proteins L1, L5, L33 and S7, the 16S and 23S rRNA and the P-site containing tRNA(fMet).</text>
</comment>
<dbReference type="EMBL" id="VDFR01000049">
    <property type="protein sequence ID" value="TNC46967.1"/>
    <property type="molecule type" value="Genomic_DNA"/>
</dbReference>
<dbReference type="GO" id="GO:0016887">
    <property type="term" value="F:ATP hydrolysis activity"/>
    <property type="evidence" value="ECO:0007669"/>
    <property type="project" value="UniProtKB-UniRule"/>
</dbReference>
<dbReference type="InterPro" id="IPR027417">
    <property type="entry name" value="P-loop_NTPase"/>
</dbReference>
<keyword evidence="10 12" id="KW-0694">RNA-binding</keyword>
<dbReference type="InterPro" id="IPR003593">
    <property type="entry name" value="AAA+_ATPase"/>
</dbReference>
<keyword evidence="11 12" id="KW-0648">Protein biosynthesis</keyword>
<evidence type="ECO:0000313" key="16">
    <source>
        <dbReference type="Proteomes" id="UP000306740"/>
    </source>
</evidence>
<dbReference type="PANTHER" id="PTHR43858">
    <property type="entry name" value="ENERGY-DEPENDENT TRANSLATIONAL THROTTLE PROTEIN ETTA"/>
    <property type="match status" value="1"/>
</dbReference>
<protein>
    <recommendedName>
        <fullName evidence="12">Energy-dependent translational throttle protein EttA</fullName>
        <ecNumber evidence="12">3.6.1.-</ecNumber>
    </recommendedName>
    <alternativeName>
        <fullName evidence="12">Translational regulatory factor EttA</fullName>
    </alternativeName>
</protein>
<evidence type="ECO:0000256" key="10">
    <source>
        <dbReference type="ARBA" id="ARBA00022884"/>
    </source>
</evidence>
<comment type="catalytic activity">
    <reaction evidence="12">
        <text>ATP + H2O = ADP + phosphate + H(+)</text>
        <dbReference type="Rhea" id="RHEA:13065"/>
        <dbReference type="ChEBI" id="CHEBI:15377"/>
        <dbReference type="ChEBI" id="CHEBI:15378"/>
        <dbReference type="ChEBI" id="CHEBI:30616"/>
        <dbReference type="ChEBI" id="CHEBI:43474"/>
        <dbReference type="ChEBI" id="CHEBI:456216"/>
    </reaction>
</comment>
<sequence length="560" mass="61910">MADYVFTLHNVRKALGDKVVLDNVTLSFLHGAKIGVVGPNGTGKSTLLKLMAGMEQANNGDTYRDPDATVGILLQEPPLTEGKTVLENVEEAVADIKGKLDRFNAISEELASPDADYDTLLAEMGELQTDLDHANAWDLDSRLEQAMDALRCPPPDALVDPLSGGERRRVALCKLLLQQPDLLLLDEPTNHLDAESVLWLEQHLAKYPGAVLAVTHDRYFLDNVAQWILELDRGKAHPYEGNYSTYLDTKQQRLVVEGKKDAKRQKILARELEWVRSNPKARQAKSKSRLARYEELAAEAERRRSVDLSEINIPAGPRLGDVVLDAKNLTKGFGDRTLINDLNFSLPRAGIVGIVGPNGVGKTTLFKMIVGEEEPDAGSLTVGSTVKISYVDQSRGGIDPSKNVWEVVSDGLDHIKVANFEMPSRAYVASFGFKGPDQQKRAGILSGGERNRLNLALTLKMGGNLLLLDEPTNDLDVETLQSLEDALLDFPGCAVVISHDRWFLDRVATHILAWEGDSEDGANWYWFEGNFADYEANKVERLGPEAARPHALTYRRLTRD</sequence>
<organism evidence="14 16">
    <name type="scientific">Mumia zhuanghuii</name>
    <dbReference type="NCBI Taxonomy" id="2585211"/>
    <lineage>
        <taxon>Bacteria</taxon>
        <taxon>Bacillati</taxon>
        <taxon>Actinomycetota</taxon>
        <taxon>Actinomycetes</taxon>
        <taxon>Propionibacteriales</taxon>
        <taxon>Nocardioidaceae</taxon>
        <taxon>Mumia</taxon>
    </lineage>
</organism>
<dbReference type="InterPro" id="IPR032781">
    <property type="entry name" value="ABC_tran_Xtn"/>
</dbReference>
<dbReference type="GO" id="GO:0006412">
    <property type="term" value="P:translation"/>
    <property type="evidence" value="ECO:0007669"/>
    <property type="project" value="UniProtKB-KW"/>
</dbReference>
<dbReference type="Pfam" id="PF00005">
    <property type="entry name" value="ABC_tran"/>
    <property type="match status" value="2"/>
</dbReference>
<evidence type="ECO:0000256" key="4">
    <source>
        <dbReference type="ARBA" id="ARBA00022730"/>
    </source>
</evidence>
<reference evidence="14 16" key="1">
    <citation type="submission" date="2019-05" db="EMBL/GenBank/DDBJ databases">
        <title>Mumia sp. nov., isolated from the intestinal contents of plateau pika (Ochotona curzoniae) in the Qinghai-Tibet plateau of China.</title>
        <authorList>
            <person name="Tian Z."/>
        </authorList>
    </citation>
    <scope>NUCLEOTIDE SEQUENCE [LARGE SCALE GENOMIC DNA]</scope>
    <source>
        <strain evidence="16">527</strain>
        <strain evidence="14">Z527</strain>
    </source>
</reference>
<dbReference type="Proteomes" id="UP000306740">
    <property type="component" value="Unassembled WGS sequence"/>
</dbReference>
<evidence type="ECO:0000256" key="2">
    <source>
        <dbReference type="ARBA" id="ARBA00022490"/>
    </source>
</evidence>
<evidence type="ECO:0000256" key="11">
    <source>
        <dbReference type="ARBA" id="ARBA00022917"/>
    </source>
</evidence>
<dbReference type="Gene3D" id="3.40.50.300">
    <property type="entry name" value="P-loop containing nucleotide triphosphate hydrolases"/>
    <property type="match status" value="2"/>
</dbReference>
<dbReference type="Pfam" id="PF12848">
    <property type="entry name" value="ABC_tran_Xtn"/>
    <property type="match status" value="1"/>
</dbReference>
<dbReference type="HAMAP" id="MF_00847">
    <property type="entry name" value="EttA"/>
    <property type="match status" value="1"/>
</dbReference>
<dbReference type="PROSITE" id="PS50893">
    <property type="entry name" value="ABC_TRANSPORTER_2"/>
    <property type="match status" value="2"/>
</dbReference>
<dbReference type="GO" id="GO:0043022">
    <property type="term" value="F:ribosome binding"/>
    <property type="evidence" value="ECO:0007669"/>
    <property type="project" value="UniProtKB-UniRule"/>
</dbReference>
<feature type="domain" description="ABC transporter" evidence="13">
    <location>
        <begin position="324"/>
        <end position="539"/>
    </location>
</feature>
<keyword evidence="2 12" id="KW-0963">Cytoplasm</keyword>
<dbReference type="NCBIfam" id="NF008775">
    <property type="entry name" value="PRK11819.1"/>
    <property type="match status" value="1"/>
</dbReference>
<dbReference type="PANTHER" id="PTHR43858:SF1">
    <property type="entry name" value="ABC TRANSPORTER-RELATED PROTEIN"/>
    <property type="match status" value="1"/>
</dbReference>
<keyword evidence="4 12" id="KW-0699">rRNA-binding</keyword>
<dbReference type="EC" id="3.6.1.-" evidence="12"/>
<dbReference type="PROSITE" id="PS00211">
    <property type="entry name" value="ABC_TRANSPORTER_1"/>
    <property type="match status" value="2"/>
</dbReference>
<dbReference type="FunFam" id="3.40.50.300:FF:000011">
    <property type="entry name" value="Putative ABC transporter ATP-binding component"/>
    <property type="match status" value="1"/>
</dbReference>
<comment type="domain">
    <text evidence="12">The arm domain is inserted in the first ABC transporter domain. Probably contacts ribosomal protein L1.</text>
</comment>
<keyword evidence="3 12" id="KW-0820">tRNA-binding</keyword>
<dbReference type="EMBL" id="VDFR01000050">
    <property type="protein sequence ID" value="TNC46896.1"/>
    <property type="molecule type" value="Genomic_DNA"/>
</dbReference>
<dbReference type="NCBIfam" id="TIGR03719">
    <property type="entry name" value="ABC_ABC_ChvD"/>
    <property type="match status" value="1"/>
</dbReference>
<feature type="binding site" evidence="12">
    <location>
        <begin position="356"/>
        <end position="363"/>
    </location>
    <ligand>
        <name>ATP</name>
        <dbReference type="ChEBI" id="CHEBI:30616"/>
        <label>2</label>
    </ligand>
</feature>
<dbReference type="InterPro" id="IPR017871">
    <property type="entry name" value="ABC_transporter-like_CS"/>
</dbReference>
<feature type="region of interest" description="Arm" evidence="12">
    <location>
        <begin position="94"/>
        <end position="138"/>
    </location>
</feature>
<dbReference type="FunFam" id="3.40.50.300:FF:000183">
    <property type="entry name" value="ABC transporter ATP-binding protein yjjK"/>
    <property type="match status" value="1"/>
</dbReference>
<dbReference type="GO" id="GO:0045900">
    <property type="term" value="P:negative regulation of translational elongation"/>
    <property type="evidence" value="ECO:0007669"/>
    <property type="project" value="UniProtKB-UniRule"/>
</dbReference>
<gene>
    <name evidence="12 14" type="primary">ettA</name>
    <name evidence="15" type="ORF">FHE65_11375</name>
    <name evidence="14" type="ORF">FHE65_11425</name>
</gene>
<keyword evidence="6 12" id="KW-0547">Nucleotide-binding</keyword>
<evidence type="ECO:0000256" key="9">
    <source>
        <dbReference type="ARBA" id="ARBA00022845"/>
    </source>
</evidence>
<keyword evidence="8 12" id="KW-0067">ATP-binding</keyword>
<keyword evidence="5 12" id="KW-0677">Repeat</keyword>
<feature type="domain" description="ABC transporter" evidence="13">
    <location>
        <begin position="6"/>
        <end position="258"/>
    </location>
</feature>
<name>A0A5C4MQL9_9ACTN</name>
<dbReference type="OrthoDB" id="5592724at2"/>
<evidence type="ECO:0000256" key="7">
    <source>
        <dbReference type="ARBA" id="ARBA00022801"/>
    </source>
</evidence>
<comment type="caution">
    <text evidence="12">Lacks conserved residue(s) required for the propagation of feature annotation.</text>
</comment>
<evidence type="ECO:0000313" key="15">
    <source>
        <dbReference type="EMBL" id="TNC46967.1"/>
    </source>
</evidence>
<dbReference type="RefSeq" id="WP_139105884.1">
    <property type="nucleotide sequence ID" value="NZ_VDFR01000049.1"/>
</dbReference>
<feature type="binding site" evidence="12">
    <location>
        <begin position="38"/>
        <end position="45"/>
    </location>
    <ligand>
        <name>ATP</name>
        <dbReference type="ChEBI" id="CHEBI:30616"/>
        <label>1</label>
    </ligand>
</feature>
<accession>A0A5C4MQL9</accession>
<dbReference type="InterPro" id="IPR022374">
    <property type="entry name" value="EttA"/>
</dbReference>
<dbReference type="InterPro" id="IPR003439">
    <property type="entry name" value="ABC_transporter-like_ATP-bd"/>
</dbReference>
<dbReference type="SMART" id="SM00382">
    <property type="entry name" value="AAA"/>
    <property type="match status" value="2"/>
</dbReference>
<dbReference type="GO" id="GO:0005524">
    <property type="term" value="F:ATP binding"/>
    <property type="evidence" value="ECO:0007669"/>
    <property type="project" value="UniProtKB-UniRule"/>
</dbReference>
<evidence type="ECO:0000256" key="8">
    <source>
        <dbReference type="ARBA" id="ARBA00022840"/>
    </source>
</evidence>
<dbReference type="GO" id="GO:0000049">
    <property type="term" value="F:tRNA binding"/>
    <property type="evidence" value="ECO:0007669"/>
    <property type="project" value="UniProtKB-UniRule"/>
</dbReference>
<comment type="domain">
    <text evidence="12">The P-site tRNA interaction motif (PtIM domain) probably interacts with the P-site tRNA(fMet) as well as the 23S rRNA.</text>
</comment>
<comment type="function">
    <text evidence="12">A translation factor that gates the progression of the 70S ribosomal initiation complex (IC, containing tRNA(fMet) in the P-site) into the translation elongation cycle by using a mechanism sensitive to the ATP/ADP ratio. Binds to the 70S ribosome E-site where it modulates the state of the translating ribosome during subunit translocation. ATP hydrolysis probably frees it from the ribosome, which can enter the elongation phase.</text>
</comment>
<keyword evidence="9 12" id="KW-0810">Translation regulation</keyword>
<dbReference type="SUPFAM" id="SSF52540">
    <property type="entry name" value="P-loop containing nucleoside triphosphate hydrolases"/>
    <property type="match status" value="2"/>
</dbReference>
<proteinExistence type="inferred from homology"/>
<dbReference type="CDD" id="cd03221">
    <property type="entry name" value="ABCF_EF-3"/>
    <property type="match status" value="2"/>
</dbReference>
<evidence type="ECO:0000256" key="5">
    <source>
        <dbReference type="ARBA" id="ARBA00022737"/>
    </source>
</evidence>
<comment type="similarity">
    <text evidence="1 12">Belongs to the ABC transporter superfamily. ABCF family. Translational throttle EttA subfamily.</text>
</comment>
<comment type="subcellular location">
    <subcellularLocation>
        <location evidence="12">Cytoplasm</location>
    </subcellularLocation>
    <text evidence="12">Associates with ribosomes and polysomes.</text>
</comment>
<dbReference type="GO" id="GO:0005737">
    <property type="term" value="C:cytoplasm"/>
    <property type="evidence" value="ECO:0007669"/>
    <property type="project" value="UniProtKB-SubCell"/>
</dbReference>
<evidence type="ECO:0000313" key="14">
    <source>
        <dbReference type="EMBL" id="TNC46896.1"/>
    </source>
</evidence>
<comment type="caution">
    <text evidence="14">The sequence shown here is derived from an EMBL/GenBank/DDBJ whole genome shotgun (WGS) entry which is preliminary data.</text>
</comment>
<evidence type="ECO:0000259" key="13">
    <source>
        <dbReference type="PROSITE" id="PS50893"/>
    </source>
</evidence>
<evidence type="ECO:0000256" key="6">
    <source>
        <dbReference type="ARBA" id="ARBA00022741"/>
    </source>
</evidence>
<dbReference type="GO" id="GO:0019843">
    <property type="term" value="F:rRNA binding"/>
    <property type="evidence" value="ECO:0007669"/>
    <property type="project" value="UniProtKB-UniRule"/>
</dbReference>
<dbReference type="AlphaFoldDB" id="A0A5C4MQL9"/>